<accession>A0A1H3Q6Q3</accession>
<dbReference type="AlphaFoldDB" id="A0A1H3Q6Q3"/>
<evidence type="ECO:0000313" key="2">
    <source>
        <dbReference type="Proteomes" id="UP000198625"/>
    </source>
</evidence>
<proteinExistence type="predicted"/>
<dbReference type="STRING" id="415015.SAMN05660462_01818"/>
<evidence type="ECO:0000313" key="1">
    <source>
        <dbReference type="EMBL" id="SDZ08861.1"/>
    </source>
</evidence>
<keyword evidence="2" id="KW-1185">Reference proteome</keyword>
<protein>
    <submittedName>
        <fullName evidence="1">Uncharacterized protein</fullName>
    </submittedName>
</protein>
<dbReference type="RefSeq" id="WP_244270507.1">
    <property type="nucleotide sequence ID" value="NZ_FNQE01000018.1"/>
</dbReference>
<dbReference type="Proteomes" id="UP000198625">
    <property type="component" value="Unassembled WGS sequence"/>
</dbReference>
<organism evidence="1 2">
    <name type="scientific">Proteiniborus ethanoligenes</name>
    <dbReference type="NCBI Taxonomy" id="415015"/>
    <lineage>
        <taxon>Bacteria</taxon>
        <taxon>Bacillati</taxon>
        <taxon>Bacillota</taxon>
        <taxon>Clostridia</taxon>
        <taxon>Eubacteriales</taxon>
        <taxon>Proteiniborus</taxon>
    </lineage>
</organism>
<reference evidence="1 2" key="1">
    <citation type="submission" date="2016-10" db="EMBL/GenBank/DDBJ databases">
        <authorList>
            <person name="de Groot N.N."/>
        </authorList>
    </citation>
    <scope>NUCLEOTIDE SEQUENCE [LARGE SCALE GENOMIC DNA]</scope>
    <source>
        <strain evidence="1 2">DSM 21650</strain>
    </source>
</reference>
<dbReference type="EMBL" id="FNQE01000018">
    <property type="protein sequence ID" value="SDZ08861.1"/>
    <property type="molecule type" value="Genomic_DNA"/>
</dbReference>
<gene>
    <name evidence="1" type="ORF">SAMN05660462_01818</name>
</gene>
<sequence>MIIVFFPDFIETEVVYHVACITDLKNILKNGIRYDDKATYYNNYLEFHKYINSFKPKAIPDWVNREKAIFASMNYPRNHNWHSHTAVLAVKINKRKCWIANENLANMLYEPFILKSIKGFEVAKEYLDSKGKDVIAQYWNTSLSFCDNLSLRRDKEVGYDEEVMIFHDIEPEDITLLRVISDHRTMTVKECIELYKGT</sequence>
<name>A0A1H3Q6Q3_9FIRM</name>